<evidence type="ECO:0000313" key="3">
    <source>
        <dbReference type="EMBL" id="GJN87809.1"/>
    </source>
</evidence>
<feature type="compositionally biased region" description="Polar residues" evidence="1">
    <location>
        <begin position="131"/>
        <end position="148"/>
    </location>
</feature>
<feature type="compositionally biased region" description="Polar residues" evidence="1">
    <location>
        <begin position="24"/>
        <end position="48"/>
    </location>
</feature>
<dbReference type="EMBL" id="BQKY01000002">
    <property type="protein sequence ID" value="GJN87809.1"/>
    <property type="molecule type" value="Genomic_DNA"/>
</dbReference>
<feature type="compositionally biased region" description="Basic and acidic residues" evidence="1">
    <location>
        <begin position="202"/>
        <end position="211"/>
    </location>
</feature>
<dbReference type="CDD" id="cd00072">
    <property type="entry name" value="GYF"/>
    <property type="match status" value="1"/>
</dbReference>
<dbReference type="PANTHER" id="PTHR14445">
    <property type="entry name" value="GRB10 INTERACTING GYF PROTEIN"/>
    <property type="match status" value="1"/>
</dbReference>
<dbReference type="InterPro" id="IPR051640">
    <property type="entry name" value="GRB10-interact_GYF"/>
</dbReference>
<feature type="region of interest" description="Disordered" evidence="1">
    <location>
        <begin position="888"/>
        <end position="920"/>
    </location>
</feature>
<comment type="caution">
    <text evidence="3">The sequence shown here is derived from an EMBL/GenBank/DDBJ whole genome shotgun (WGS) entry which is preliminary data.</text>
</comment>
<feature type="compositionally biased region" description="Low complexity" evidence="1">
    <location>
        <begin position="897"/>
        <end position="920"/>
    </location>
</feature>
<name>A0AAV5GD70_9BASI</name>
<feature type="compositionally biased region" description="Low complexity" evidence="1">
    <location>
        <begin position="861"/>
        <end position="876"/>
    </location>
</feature>
<feature type="domain" description="GYF" evidence="2">
    <location>
        <begin position="379"/>
        <end position="427"/>
    </location>
</feature>
<dbReference type="InterPro" id="IPR035445">
    <property type="entry name" value="GYF-like_dom_sf"/>
</dbReference>
<dbReference type="Proteomes" id="UP001342314">
    <property type="component" value="Unassembled WGS sequence"/>
</dbReference>
<sequence length="1143" mass="117752">MPTLGSFSPAHERESPLANGVNGGSASQAFPQQQQDTSPSSRSFSAIVSPTAPPGTNRAVGEHGVNGAAGGKPFVYSREFLLSLYDEEKAKKRPIELAAHEVATRDLGGPGGSHKPWLLQEYREGEKELFSTTIHPANTRPSRVSRNDSTLSNSSAAANGSSATLDLSSLGTLPRDRDRALCSPSLRSPSIDKDGGILASAGRERRARERSSGGTMGIVGGVLGGIPGAAAATPTRKKDESVPGSKEGVWQGGRWRRSAQEAEEGEKRASAFGSRRFPLDEDESRRSSLSTGTGEAVPDTWDDGEGRTAVTGQPSAPPTTDALPSEPELTASVLGSLALDSDTLDDPLLAKPSSAVPSGATTPARAAPPPGLGNLPPAEVMWQYRDPSGQVQGPFSATMMHDWYRQQFFTPDLRVKRTSDADFESLENLVRRTGDSEKPFLAPKPSAPTSAFSSAPGTPQTASQWGAAATSRAQTPLEQLTAAVAQGRFAGGAANSPFGSASASPALQAQTLLQPFGQSAAQVDPWGAPLPAATGWTGLGSIAPQQQQVFQQQPQTPGSNLPLHSPVDLLRQLAAQQNGVPGQQSFGQAGLPADPFGRPSPLPSSPFFDPNQLVPGNATASPPSWLGQQLPQQQQLQQQHPWANATSPAAVAAAVASPLAQFAQPPAQQQQSVPAPIGPPAAAPEQPSSWDAAPRQAPEPVVEVTETVIVAEPVAPAAPATVAVVEEVEVAPAAPAKQAAKSPVVEAKMAVAPVEAAPEPSPSPAQSTSSKTPAAAPWAKEDVAASPVAAAPSPSLREIQEAEAREAAKRKEAARVQAAQASIQAAQRAAALEAQQAAESLPSSVNWAAGPAQVPAPKGNAAAPWSKPAAPSPVVAVKGQKTLKEIQEEEERRKKAQLAAQQQAGSPAAGKGYAGTTAQATPAPAGAAWTTVAVKPAVVRTAGPAASKGAIPGLPASPSTTAAARVASSVPVKPAAAVVRPAAPAAALASTPAKPAAVPRSVNVNGSASPATTVYDMENPPPPTPEFLAWTKQALKGLNVPLDEFIQMLLSFPLDASADVLEIISDSVYANSSTLDGRRFANDFATRRRNDVAVRYPSIFAKGAVRTAGKPTSMAAVLAATPQPAKQEWNVKVSTKNKKKGGK</sequence>
<protein>
    <recommendedName>
        <fullName evidence="2">GYF domain-containing protein</fullName>
    </recommendedName>
</protein>
<feature type="region of interest" description="Disordered" evidence="1">
    <location>
        <begin position="131"/>
        <end position="327"/>
    </location>
</feature>
<feature type="region of interest" description="Disordered" evidence="1">
    <location>
        <begin position="434"/>
        <end position="472"/>
    </location>
</feature>
<feature type="compositionally biased region" description="Basic and acidic residues" evidence="1">
    <location>
        <begin position="277"/>
        <end position="286"/>
    </location>
</feature>
<feature type="compositionally biased region" description="Polar residues" evidence="1">
    <location>
        <begin position="578"/>
        <end position="587"/>
    </location>
</feature>
<dbReference type="GO" id="GO:0005829">
    <property type="term" value="C:cytosol"/>
    <property type="evidence" value="ECO:0007669"/>
    <property type="project" value="TreeGrafter"/>
</dbReference>
<gene>
    <name evidence="3" type="ORF">Rhopal_000764-T1</name>
</gene>
<dbReference type="PROSITE" id="PS50829">
    <property type="entry name" value="GYF"/>
    <property type="match status" value="1"/>
</dbReference>
<dbReference type="PANTHER" id="PTHR14445:SF36">
    <property type="entry name" value="FI03272P-RELATED"/>
    <property type="match status" value="1"/>
</dbReference>
<dbReference type="SUPFAM" id="SSF55277">
    <property type="entry name" value="GYF domain"/>
    <property type="match status" value="1"/>
</dbReference>
<dbReference type="Gene3D" id="3.30.1490.40">
    <property type="match status" value="1"/>
</dbReference>
<feature type="region of interest" description="Disordered" evidence="1">
    <location>
        <begin position="1"/>
        <end position="72"/>
    </location>
</feature>
<feature type="region of interest" description="Disordered" evidence="1">
    <location>
        <begin position="344"/>
        <end position="374"/>
    </location>
</feature>
<evidence type="ECO:0000256" key="1">
    <source>
        <dbReference type="SAM" id="MobiDB-lite"/>
    </source>
</evidence>
<dbReference type="Pfam" id="PF02213">
    <property type="entry name" value="GYF"/>
    <property type="match status" value="1"/>
</dbReference>
<reference evidence="3 4" key="1">
    <citation type="submission" date="2021-12" db="EMBL/GenBank/DDBJ databases">
        <title>High titer production of polyol ester of fatty acids by Rhodotorula paludigena BS15 towards product separation-free biomass refinery.</title>
        <authorList>
            <person name="Mano J."/>
            <person name="Ono H."/>
            <person name="Tanaka T."/>
            <person name="Naito K."/>
            <person name="Sushida H."/>
            <person name="Ike M."/>
            <person name="Tokuyasu K."/>
            <person name="Kitaoka M."/>
        </authorList>
    </citation>
    <scope>NUCLEOTIDE SEQUENCE [LARGE SCALE GENOMIC DNA]</scope>
    <source>
        <strain evidence="3 4">BS15</strain>
    </source>
</reference>
<feature type="region of interest" description="Disordered" evidence="1">
    <location>
        <begin position="662"/>
        <end position="699"/>
    </location>
</feature>
<dbReference type="InterPro" id="IPR003169">
    <property type="entry name" value="GYF"/>
</dbReference>
<feature type="compositionally biased region" description="Gly residues" evidence="1">
    <location>
        <begin position="214"/>
        <end position="227"/>
    </location>
</feature>
<accession>A0AAV5GD70</accession>
<evidence type="ECO:0000259" key="2">
    <source>
        <dbReference type="PROSITE" id="PS50829"/>
    </source>
</evidence>
<dbReference type="SMART" id="SM00444">
    <property type="entry name" value="GYF"/>
    <property type="match status" value="1"/>
</dbReference>
<keyword evidence="4" id="KW-1185">Reference proteome</keyword>
<proteinExistence type="predicted"/>
<evidence type="ECO:0000313" key="4">
    <source>
        <dbReference type="Proteomes" id="UP001342314"/>
    </source>
</evidence>
<feature type="compositionally biased region" description="Low complexity" evidence="1">
    <location>
        <begin position="628"/>
        <end position="645"/>
    </location>
</feature>
<feature type="compositionally biased region" description="Low complexity" evidence="1">
    <location>
        <begin position="149"/>
        <end position="165"/>
    </location>
</feature>
<organism evidence="3 4">
    <name type="scientific">Rhodotorula paludigena</name>
    <dbReference type="NCBI Taxonomy" id="86838"/>
    <lineage>
        <taxon>Eukaryota</taxon>
        <taxon>Fungi</taxon>
        <taxon>Dikarya</taxon>
        <taxon>Basidiomycota</taxon>
        <taxon>Pucciniomycotina</taxon>
        <taxon>Microbotryomycetes</taxon>
        <taxon>Sporidiobolales</taxon>
        <taxon>Sporidiobolaceae</taxon>
        <taxon>Rhodotorula</taxon>
    </lineage>
</organism>
<feature type="region of interest" description="Disordered" evidence="1">
    <location>
        <begin position="578"/>
        <end position="645"/>
    </location>
</feature>
<feature type="region of interest" description="Disordered" evidence="1">
    <location>
        <begin position="852"/>
        <end position="876"/>
    </location>
</feature>
<dbReference type="AlphaFoldDB" id="A0AAV5GD70"/>
<feature type="region of interest" description="Disordered" evidence="1">
    <location>
        <begin position="755"/>
        <end position="796"/>
    </location>
</feature>
<feature type="compositionally biased region" description="Low complexity" evidence="1">
    <location>
        <begin position="443"/>
        <end position="456"/>
    </location>
</feature>
<feature type="compositionally biased region" description="Low complexity" evidence="1">
    <location>
        <begin position="662"/>
        <end position="675"/>
    </location>
</feature>